<protein>
    <submittedName>
        <fullName evidence="3">Similar to Putative zinc metalloproteinase YIL108W acc. no. P40483</fullName>
    </submittedName>
</protein>
<evidence type="ECO:0000259" key="2">
    <source>
        <dbReference type="PROSITE" id="PS51752"/>
    </source>
</evidence>
<keyword evidence="4" id="KW-1185">Reference proteome</keyword>
<dbReference type="InterPro" id="IPR036404">
    <property type="entry name" value="Jacalin-like_lectin_dom_sf"/>
</dbReference>
<sequence>MPSVDLDRSPGSSSFHSRFTDKMKMKLLKKSKNQLYTPPTVIEASESTDTSAESSSLSSSSSSSGATSQSTSITAPSIQSSASLSPPVTQQKERTRPKSELYSSSRRNSHISTAPSAGSTLPTSPYAPRLLSVQENQWVHQSLLLVFGQVGVPEKPCGGTVTAHHHLEGYPATQWPVSEGYFKALVRLDPGPNKLRFEYNSSKTPSFSTSLTVNMLPLTASPPLHLAVLLGKDSAGRFDCQGERQEHEGNGTEMAQKKLRMAAHLVQAFTAEQMYRNRLGRRCFRLEEEWDVDTLSNRATNSTMRNLAKVHVIRSEKTVDEIRRIEQTENGEALKQLVKQAVDKHFGSGFTAIKRYIAIVLIDAKGHLQFQGLSDESALNDGFGIIGSRSLYTLPSCIEEVVPSLSDCTRIGATADSPNATQSGFFWEAATLALGAMMEAFLSPQTPIEPRDFRKVNRTFVTKEPYSLKTKSPGLKLSLPQEECSWPRVDCLRFRYHPCFRLPTDPLPPPLPDTPQIYALENGIVVGASSGVALILIYTGDTYRDYIEYTSKPEREVFLQEDVLRGKLSDVPKSATIKLKIYSAGQGESVIEDFHAAQKLSLPLPDKLGTAFKSSTGKFQEVFGEQNLVFDSLVAGRMLMGIRIFHNGFVDGLEFQYEDQSSQLFGRKGEISTDFPLDTRKGESLMGFQLRVDEVQKVKGIEILTSFGRRSPNYGSPDASAVTTLVAPRGRTIAGVAGMCGESLAGFTILYK</sequence>
<dbReference type="eggNOG" id="KOG4525">
    <property type="taxonomic scope" value="Eukaryota"/>
</dbReference>
<dbReference type="InterPro" id="IPR056021">
    <property type="entry name" value="DUF7600"/>
</dbReference>
<dbReference type="Gene3D" id="2.100.10.30">
    <property type="entry name" value="Jacalin-like lectin domain"/>
    <property type="match status" value="1"/>
</dbReference>
<name>U4LET2_PYROM</name>
<gene>
    <name evidence="3" type="ORF">PCON_09382</name>
</gene>
<dbReference type="Pfam" id="PF12044">
    <property type="entry name" value="Metallopep"/>
    <property type="match status" value="1"/>
</dbReference>
<dbReference type="PANTHER" id="PTHR21054">
    <property type="entry name" value="ZINC METALLOPROTEINASE-RELATED"/>
    <property type="match status" value="1"/>
</dbReference>
<feature type="compositionally biased region" description="Low complexity" evidence="1">
    <location>
        <begin position="43"/>
        <end position="75"/>
    </location>
</feature>
<feature type="compositionally biased region" description="Polar residues" evidence="1">
    <location>
        <begin position="101"/>
        <end position="123"/>
    </location>
</feature>
<dbReference type="PANTHER" id="PTHR21054:SF2">
    <property type="entry name" value="MIP04191P"/>
    <property type="match status" value="1"/>
</dbReference>
<evidence type="ECO:0000313" key="3">
    <source>
        <dbReference type="EMBL" id="CCX09789.1"/>
    </source>
</evidence>
<accession>U4LET2</accession>
<dbReference type="InterPro" id="IPR001229">
    <property type="entry name" value="Jacalin-like_lectin_dom"/>
</dbReference>
<dbReference type="Proteomes" id="UP000018144">
    <property type="component" value="Unassembled WGS sequence"/>
</dbReference>
<dbReference type="PROSITE" id="PS51752">
    <property type="entry name" value="JACALIN_LECTIN"/>
    <property type="match status" value="1"/>
</dbReference>
<dbReference type="EMBL" id="HF935496">
    <property type="protein sequence ID" value="CCX09789.1"/>
    <property type="molecule type" value="Genomic_DNA"/>
</dbReference>
<feature type="compositionally biased region" description="Polar residues" evidence="1">
    <location>
        <begin position="76"/>
        <end position="90"/>
    </location>
</feature>
<dbReference type="AlphaFoldDB" id="U4LET2"/>
<dbReference type="Pfam" id="PF24539">
    <property type="entry name" value="DUF7600"/>
    <property type="match status" value="1"/>
</dbReference>
<dbReference type="OMA" id="MFRNNFG"/>
<reference evidence="3 4" key="1">
    <citation type="journal article" date="2013" name="PLoS Genet.">
        <title>The genome and development-dependent transcriptomes of Pyronema confluens: a window into fungal evolution.</title>
        <authorList>
            <person name="Traeger S."/>
            <person name="Altegoer F."/>
            <person name="Freitag M."/>
            <person name="Gabaldon T."/>
            <person name="Kempken F."/>
            <person name="Kumar A."/>
            <person name="Marcet-Houben M."/>
            <person name="Poggeler S."/>
            <person name="Stajich J.E."/>
            <person name="Nowrousian M."/>
        </authorList>
    </citation>
    <scope>NUCLEOTIDE SEQUENCE [LARGE SCALE GENOMIC DNA]</scope>
    <source>
        <strain evidence="4">CBS 100304</strain>
        <tissue evidence="3">Vegetative mycelium</tissue>
    </source>
</reference>
<organism evidence="3 4">
    <name type="scientific">Pyronema omphalodes (strain CBS 100304)</name>
    <name type="common">Pyronema confluens</name>
    <dbReference type="NCBI Taxonomy" id="1076935"/>
    <lineage>
        <taxon>Eukaryota</taxon>
        <taxon>Fungi</taxon>
        <taxon>Dikarya</taxon>
        <taxon>Ascomycota</taxon>
        <taxon>Pezizomycotina</taxon>
        <taxon>Pezizomycetes</taxon>
        <taxon>Pezizales</taxon>
        <taxon>Pyronemataceae</taxon>
        <taxon>Pyronema</taxon>
    </lineage>
</organism>
<evidence type="ECO:0000313" key="4">
    <source>
        <dbReference type="Proteomes" id="UP000018144"/>
    </source>
</evidence>
<dbReference type="InterPro" id="IPR053002">
    <property type="entry name" value="Metalloproteinase_M10B"/>
</dbReference>
<dbReference type="InterPro" id="IPR021917">
    <property type="entry name" value="Unchr_Zn-peptidase-like"/>
</dbReference>
<evidence type="ECO:0000256" key="1">
    <source>
        <dbReference type="SAM" id="MobiDB-lite"/>
    </source>
</evidence>
<dbReference type="GO" id="GO:0005737">
    <property type="term" value="C:cytoplasm"/>
    <property type="evidence" value="ECO:0007669"/>
    <property type="project" value="TreeGrafter"/>
</dbReference>
<dbReference type="SUPFAM" id="SSF51101">
    <property type="entry name" value="Mannose-binding lectins"/>
    <property type="match status" value="1"/>
</dbReference>
<proteinExistence type="predicted"/>
<feature type="domain" description="Jacalin-type lectin" evidence="2">
    <location>
        <begin position="616"/>
        <end position="752"/>
    </location>
</feature>
<dbReference type="OrthoDB" id="74460at2759"/>
<feature type="region of interest" description="Disordered" evidence="1">
    <location>
        <begin position="1"/>
        <end position="20"/>
    </location>
</feature>
<feature type="region of interest" description="Disordered" evidence="1">
    <location>
        <begin position="30"/>
        <end position="123"/>
    </location>
</feature>